<dbReference type="Proteomes" id="UP001265746">
    <property type="component" value="Unassembled WGS sequence"/>
</dbReference>
<dbReference type="InterPro" id="IPR029044">
    <property type="entry name" value="Nucleotide-diphossugar_trans"/>
</dbReference>
<keyword evidence="1" id="KW-1133">Transmembrane helix</keyword>
<evidence type="ECO:0008006" key="4">
    <source>
        <dbReference type="Google" id="ProtNLM"/>
    </source>
</evidence>
<name>A0AAD9STU4_PHOAM</name>
<keyword evidence="1" id="KW-0472">Membrane</keyword>
<dbReference type="Gene3D" id="3.90.550.10">
    <property type="entry name" value="Spore Coat Polysaccharide Biosynthesis Protein SpsA, Chain A"/>
    <property type="match status" value="1"/>
</dbReference>
<comment type="caution">
    <text evidence="2">The sequence shown here is derived from an EMBL/GenBank/DDBJ whole genome shotgun (WGS) entry which is preliminary data.</text>
</comment>
<dbReference type="AlphaFoldDB" id="A0AAD9STU4"/>
<keyword evidence="1" id="KW-0812">Transmembrane</keyword>
<protein>
    <recommendedName>
        <fullName evidence="4">Nucleotide-diphospho-sugar transferase</fullName>
    </recommendedName>
</protein>
<keyword evidence="3" id="KW-1185">Reference proteome</keyword>
<feature type="transmembrane region" description="Helical" evidence="1">
    <location>
        <begin position="55"/>
        <end position="75"/>
    </location>
</feature>
<accession>A0AAD9STU4</accession>
<dbReference type="InterPro" id="IPR050587">
    <property type="entry name" value="GNT1/Glycosyltrans_8"/>
</dbReference>
<proteinExistence type="predicted"/>
<organism evidence="2 3">
    <name type="scientific">Phomopsis amygdali</name>
    <name type="common">Fusicoccum amygdali</name>
    <dbReference type="NCBI Taxonomy" id="1214568"/>
    <lineage>
        <taxon>Eukaryota</taxon>
        <taxon>Fungi</taxon>
        <taxon>Dikarya</taxon>
        <taxon>Ascomycota</taxon>
        <taxon>Pezizomycotina</taxon>
        <taxon>Sordariomycetes</taxon>
        <taxon>Sordariomycetidae</taxon>
        <taxon>Diaporthales</taxon>
        <taxon>Diaporthaceae</taxon>
        <taxon>Diaporthe</taxon>
    </lineage>
</organism>
<dbReference type="EMBL" id="JAUJFL010000001">
    <property type="protein sequence ID" value="KAK2615594.1"/>
    <property type="molecule type" value="Genomic_DNA"/>
</dbReference>
<sequence>MSSKRREWKVDEDVLPDFLEDSPFLPIWNDNESKRASRPKPPSTAQLLRSKPARLTYAVLLVLLTILWLRSIHVYERLTGPSCYFRDPLTPKDYQRPASTDWSQYAYSLYATDAEYLCNALMIFDDLNQYGSKAGKLLLYADSMDINNSDTREGRLLAKARDELGVNLQPVEVLHEESAAYSGPNWADSYTKLLAFNQTQYSRLITIDSDSLLLGSLDELFFVPPAAAVMPRAYWLSTPTMSSHIMVLTPSTDTFHRIQDIIKRRAGYKFYDMEVMNTFGGTCEVIPHEPYALLTGEFTKTEHATYLGSKHGRVWNPKDVLRQAKLVHFSDNPLPKPWLATNEKIVAAKPDCSFHAEPGQECRAQEIWLDFYKRFREKRNVSVVSARQCMTPTARSLLG</sequence>
<reference evidence="2" key="1">
    <citation type="submission" date="2023-06" db="EMBL/GenBank/DDBJ databases">
        <authorList>
            <person name="Noh H."/>
        </authorList>
    </citation>
    <scope>NUCLEOTIDE SEQUENCE</scope>
    <source>
        <strain evidence="2">DUCC20226</strain>
    </source>
</reference>
<evidence type="ECO:0000313" key="3">
    <source>
        <dbReference type="Proteomes" id="UP001265746"/>
    </source>
</evidence>
<dbReference type="PANTHER" id="PTHR11183">
    <property type="entry name" value="GLYCOGENIN SUBFAMILY MEMBER"/>
    <property type="match status" value="1"/>
</dbReference>
<evidence type="ECO:0000313" key="2">
    <source>
        <dbReference type="EMBL" id="KAK2615594.1"/>
    </source>
</evidence>
<dbReference type="SUPFAM" id="SSF53448">
    <property type="entry name" value="Nucleotide-diphospho-sugar transferases"/>
    <property type="match status" value="1"/>
</dbReference>
<gene>
    <name evidence="2" type="ORF">N8I77_002339</name>
</gene>
<evidence type="ECO:0000256" key="1">
    <source>
        <dbReference type="SAM" id="Phobius"/>
    </source>
</evidence>